<evidence type="ECO:0000256" key="2">
    <source>
        <dbReference type="ARBA" id="ARBA00016818"/>
    </source>
</evidence>
<dbReference type="InterPro" id="IPR014864">
    <property type="entry name" value="TF_NikR_Ni-bd_C"/>
</dbReference>
<dbReference type="InterPro" id="IPR050192">
    <property type="entry name" value="CopG/NikR_regulator"/>
</dbReference>
<accession>H5V2Y0</accession>
<dbReference type="AlphaFoldDB" id="H5V2Y0"/>
<name>H5V2Y0_ATLHE</name>
<dbReference type="NCBIfam" id="TIGR02793">
    <property type="entry name" value="nikR"/>
    <property type="match status" value="1"/>
</dbReference>
<comment type="function">
    <text evidence="8 9">Transcriptional repressor of the nikABCDE operon. Is active in the presence of excessive concentrations of intracellular nickel.</text>
</comment>
<evidence type="ECO:0000256" key="3">
    <source>
        <dbReference type="ARBA" id="ARBA00022596"/>
    </source>
</evidence>
<dbReference type="GeneID" id="92827522"/>
<keyword evidence="13" id="KW-1185">Reference proteome</keyword>
<feature type="domain" description="Transcription factor NikR nickel binding C-terminal" evidence="11">
    <location>
        <begin position="53"/>
        <end position="128"/>
    </location>
</feature>
<proteinExistence type="inferred from homology"/>
<dbReference type="InterPro" id="IPR002145">
    <property type="entry name" value="CopG"/>
</dbReference>
<dbReference type="Pfam" id="PF01402">
    <property type="entry name" value="RHH_1"/>
    <property type="match status" value="1"/>
</dbReference>
<evidence type="ECO:0000313" key="13">
    <source>
        <dbReference type="Proteomes" id="UP000010297"/>
    </source>
</evidence>
<evidence type="ECO:0000256" key="4">
    <source>
        <dbReference type="ARBA" id="ARBA00022723"/>
    </source>
</evidence>
<feature type="binding site" evidence="9">
    <location>
        <position position="87"/>
    </location>
    <ligand>
        <name>Ni(2+)</name>
        <dbReference type="ChEBI" id="CHEBI:49786"/>
    </ligand>
</feature>
<evidence type="ECO:0000259" key="10">
    <source>
        <dbReference type="Pfam" id="PF01402"/>
    </source>
</evidence>
<dbReference type="PANTHER" id="PTHR34719">
    <property type="entry name" value="NICKEL-RESPONSIVE REGULATOR"/>
    <property type="match status" value="1"/>
</dbReference>
<keyword evidence="3 9" id="KW-0533">Nickel</keyword>
<comment type="subunit">
    <text evidence="9">Homotetramer.</text>
</comment>
<dbReference type="GO" id="GO:0010045">
    <property type="term" value="P:response to nickel cation"/>
    <property type="evidence" value="ECO:0007669"/>
    <property type="project" value="InterPro"/>
</dbReference>
<comment type="cofactor">
    <cofactor evidence="9">
        <name>Ni(2+)</name>
        <dbReference type="ChEBI" id="CHEBI:49786"/>
    </cofactor>
    <text evidence="9">Binds 1 nickel ion per subunit.</text>
</comment>
<dbReference type="InterPro" id="IPR010985">
    <property type="entry name" value="Ribbon_hlx_hlx"/>
</dbReference>
<evidence type="ECO:0000313" key="12">
    <source>
        <dbReference type="EMBL" id="GAB52416.1"/>
    </source>
</evidence>
<comment type="caution">
    <text evidence="12">The sequence shown here is derived from an EMBL/GenBank/DDBJ whole genome shotgun (WGS) entry which is preliminary data.</text>
</comment>
<evidence type="ECO:0000256" key="9">
    <source>
        <dbReference type="HAMAP-Rule" id="MF_00476"/>
    </source>
</evidence>
<comment type="similarity">
    <text evidence="1 9">Belongs to the transcriptional regulatory CopG/NikR family.</text>
</comment>
<dbReference type="InterPro" id="IPR013321">
    <property type="entry name" value="Arc_rbn_hlx_hlx"/>
</dbReference>
<evidence type="ECO:0000256" key="6">
    <source>
        <dbReference type="ARBA" id="ARBA00023125"/>
    </source>
</evidence>
<dbReference type="GO" id="GO:0016151">
    <property type="term" value="F:nickel cation binding"/>
    <property type="evidence" value="ECO:0007669"/>
    <property type="project" value="UniProtKB-UniRule"/>
</dbReference>
<feature type="domain" description="Ribbon-helix-helix protein CopG" evidence="10">
    <location>
        <begin position="3"/>
        <end position="40"/>
    </location>
</feature>
<evidence type="ECO:0000256" key="8">
    <source>
        <dbReference type="ARBA" id="ARBA00024723"/>
    </source>
</evidence>
<dbReference type="SUPFAM" id="SSF47598">
    <property type="entry name" value="Ribbon-helix-helix"/>
    <property type="match status" value="1"/>
</dbReference>
<dbReference type="NCBIfam" id="NF003381">
    <property type="entry name" value="PRK04460.1"/>
    <property type="match status" value="1"/>
</dbReference>
<dbReference type="eggNOG" id="COG0864">
    <property type="taxonomic scope" value="Bacteria"/>
</dbReference>
<dbReference type="InterPro" id="IPR027271">
    <property type="entry name" value="Acetolactate_synth/TF_NikR_C"/>
</dbReference>
<dbReference type="SUPFAM" id="SSF55021">
    <property type="entry name" value="ACT-like"/>
    <property type="match status" value="1"/>
</dbReference>
<dbReference type="GO" id="GO:0043565">
    <property type="term" value="F:sequence-specific DNA binding"/>
    <property type="evidence" value="ECO:0007669"/>
    <property type="project" value="UniProtKB-ARBA"/>
</dbReference>
<dbReference type="Pfam" id="PF08753">
    <property type="entry name" value="NikR_C"/>
    <property type="match status" value="1"/>
</dbReference>
<reference evidence="12 13" key="1">
    <citation type="submission" date="2012-02" db="EMBL/GenBank/DDBJ databases">
        <title>Whole genome shotgun sequence of Escherichia hermannii NBRC 105704.</title>
        <authorList>
            <person name="Yoshida I."/>
            <person name="Hosoyama A."/>
            <person name="Tsuchikane K."/>
            <person name="Katsumata H."/>
            <person name="Yamazaki S."/>
            <person name="Fujita N."/>
        </authorList>
    </citation>
    <scope>NUCLEOTIDE SEQUENCE [LARGE SCALE GENOMIC DNA]</scope>
    <source>
        <strain evidence="12 13">NBRC 105704</strain>
    </source>
</reference>
<dbReference type="PANTHER" id="PTHR34719:SF2">
    <property type="entry name" value="NICKEL-RESPONSIVE REGULATOR"/>
    <property type="match status" value="1"/>
</dbReference>
<evidence type="ECO:0000259" key="11">
    <source>
        <dbReference type="Pfam" id="PF08753"/>
    </source>
</evidence>
<dbReference type="EMBL" id="BAFF01000006">
    <property type="protein sequence ID" value="GAB52416.1"/>
    <property type="molecule type" value="Genomic_DNA"/>
</dbReference>
<organism evidence="12 13">
    <name type="scientific">Atlantibacter hermannii NBRC 105704</name>
    <dbReference type="NCBI Taxonomy" id="1115512"/>
    <lineage>
        <taxon>Bacteria</taxon>
        <taxon>Pseudomonadati</taxon>
        <taxon>Pseudomonadota</taxon>
        <taxon>Gammaproteobacteria</taxon>
        <taxon>Enterobacterales</taxon>
        <taxon>Enterobacteriaceae</taxon>
        <taxon>Atlantibacter</taxon>
    </lineage>
</organism>
<keyword evidence="7 9" id="KW-0804">Transcription</keyword>
<dbReference type="Proteomes" id="UP000010297">
    <property type="component" value="Unassembled WGS sequence"/>
</dbReference>
<evidence type="ECO:0000256" key="5">
    <source>
        <dbReference type="ARBA" id="ARBA00023015"/>
    </source>
</evidence>
<dbReference type="Gene3D" id="1.10.1220.10">
    <property type="entry name" value="Met repressor-like"/>
    <property type="match status" value="1"/>
</dbReference>
<keyword evidence="5 9" id="KW-0805">Transcription regulation</keyword>
<feature type="binding site" evidence="9">
    <location>
        <position position="76"/>
    </location>
    <ligand>
        <name>Ni(2+)</name>
        <dbReference type="ChEBI" id="CHEBI:49786"/>
    </ligand>
</feature>
<dbReference type="InterPro" id="IPR022988">
    <property type="entry name" value="Ni_resp_reg_NikR"/>
</dbReference>
<feature type="binding site" evidence="9">
    <location>
        <position position="95"/>
    </location>
    <ligand>
        <name>Ni(2+)</name>
        <dbReference type="ChEBI" id="CHEBI:49786"/>
    </ligand>
</feature>
<evidence type="ECO:0000256" key="7">
    <source>
        <dbReference type="ARBA" id="ARBA00023163"/>
    </source>
</evidence>
<feature type="binding site" evidence="9">
    <location>
        <position position="89"/>
    </location>
    <ligand>
        <name>Ni(2+)</name>
        <dbReference type="ChEBI" id="CHEBI:49786"/>
    </ligand>
</feature>
<keyword evidence="9" id="KW-0678">Repressor</keyword>
<dbReference type="InterPro" id="IPR045865">
    <property type="entry name" value="ACT-like_dom_sf"/>
</dbReference>
<dbReference type="RefSeq" id="WP_002436268.1">
    <property type="nucleotide sequence ID" value="NZ_BAFF01000006.1"/>
</dbReference>
<keyword evidence="4 9" id="KW-0479">Metal-binding</keyword>
<dbReference type="HAMAP" id="MF_00476">
    <property type="entry name" value="NikR"/>
    <property type="match status" value="1"/>
</dbReference>
<evidence type="ECO:0000256" key="1">
    <source>
        <dbReference type="ARBA" id="ARBA00008478"/>
    </source>
</evidence>
<dbReference type="InterPro" id="IPR014160">
    <property type="entry name" value="Nickel_NikR_proteobac"/>
</dbReference>
<sequence length="147" mass="16484">MQRVTLSLDDDLLADVDALIQARGYQNRSEAVRDLVRAGLQDAAASSATGPCIAALFYIYDHEARELSRRLTRTFHDHHDLSLTSLHVHLDHGSCLEVSLLKGETQNVRNFADKVITERGVRHGQVIVVPVEHDDAHTHHHSHAHHE</sequence>
<dbReference type="CDD" id="cd22231">
    <property type="entry name" value="RHH_NikR_HicB-like"/>
    <property type="match status" value="1"/>
</dbReference>
<dbReference type="Gene3D" id="3.30.70.1150">
    <property type="entry name" value="ACT-like. Chain A, domain 2"/>
    <property type="match status" value="1"/>
</dbReference>
<dbReference type="GO" id="GO:0003700">
    <property type="term" value="F:DNA-binding transcription factor activity"/>
    <property type="evidence" value="ECO:0007669"/>
    <property type="project" value="UniProtKB-UniRule"/>
</dbReference>
<dbReference type="NCBIfam" id="NF002815">
    <property type="entry name" value="PRK02967.1"/>
    <property type="match status" value="1"/>
</dbReference>
<protein>
    <recommendedName>
        <fullName evidence="2 9">Nickel-responsive regulator</fullName>
    </recommendedName>
</protein>
<keyword evidence="6 9" id="KW-0238">DNA-binding</keyword>
<gene>
    <name evidence="9 12" type="primary">nikR</name>
    <name evidence="12" type="ORF">EH105704_06_01910</name>
</gene>